<dbReference type="PANTHER" id="PTHR42085:SF1">
    <property type="entry name" value="F-BOX DOMAIN-CONTAINING PROTEIN"/>
    <property type="match status" value="1"/>
</dbReference>
<gene>
    <name evidence="1" type="ORF">GT037_006007</name>
</gene>
<reference evidence="1" key="2">
    <citation type="submission" date="2020-08" db="EMBL/GenBank/DDBJ databases">
        <title>Draft Genome Sequence of Cumin Blight Pathogen Alternaria burnsii.</title>
        <authorList>
            <person name="Feng Z."/>
        </authorList>
    </citation>
    <scope>NUCLEOTIDE SEQUENCE</scope>
    <source>
        <strain evidence="1">CBS107.38</strain>
    </source>
</reference>
<accession>A0A8H7B8G7</accession>
<dbReference type="EMBL" id="JAAABM010000007">
    <property type="protein sequence ID" value="KAF7676502.1"/>
    <property type="molecule type" value="Genomic_DNA"/>
</dbReference>
<name>A0A8H7B8G7_9PLEO</name>
<dbReference type="RefSeq" id="XP_038786743.1">
    <property type="nucleotide sequence ID" value="XM_038931054.1"/>
</dbReference>
<sequence>MDRYAPELSMLRLKRRRDDDQQCNHYRPLKKITQTTPPLSNFMRLPAELRNRVYNYAASEAPSQLLVPIERFQLQQQSQRATGIAMTQVSRQIRSEYRPMWLKHATFVIDWHSIHAFLQAFYPKESDYGKGPKQLILHYDQEHDYTFRKPTDITHLVRLGLAFAGLQIRFIQGEESDDQSDAGRTLTELVQFGCINRGDHQQDNNVAAEAKRTWRQAIQERTITNIFATQNAADNILVFEFVFSTKFALKMKAVSPQDIGKEIGIMSCDHHKVPPMKQPSADMSRREDYFRFLHLPAELRNRVYDLTAKTQADLPRCVLPCLALAQACQQIRIEYRPICIKRDIIIDWQKVPGYMRTFFPTVNGKIENVELIPSNMTIVTPWRGEQGGNGLELDILPMIKVGLRQPDFTCNFIHYGESLGKMGVLPHDFEDFVFGDHADCLCADTALLRIVMNHRGEEWTSDIETGRITKILLCDIGVMAEPQALFYVKIDGMSLEDESDDVEEQDRNMEHAYFKRIGLLDIYPGDFIAFPGLERYHHLKTCFTAPNTRPFYLLAHFLISFLTPVHPIDTFRGQDPERQHTFALFPLSLK</sequence>
<reference evidence="1" key="1">
    <citation type="submission" date="2020-01" db="EMBL/GenBank/DDBJ databases">
        <authorList>
            <person name="Feng Z.H.Z."/>
        </authorList>
    </citation>
    <scope>NUCLEOTIDE SEQUENCE</scope>
    <source>
        <strain evidence="1">CBS107.38</strain>
    </source>
</reference>
<dbReference type="InterPro" id="IPR038883">
    <property type="entry name" value="AN11006-like"/>
</dbReference>
<evidence type="ECO:0000313" key="2">
    <source>
        <dbReference type="Proteomes" id="UP000596902"/>
    </source>
</evidence>
<keyword evidence="2" id="KW-1185">Reference proteome</keyword>
<protein>
    <recommendedName>
        <fullName evidence="3">F-box domain-containing protein</fullName>
    </recommendedName>
</protein>
<dbReference type="Proteomes" id="UP000596902">
    <property type="component" value="Unassembled WGS sequence"/>
</dbReference>
<dbReference type="PANTHER" id="PTHR42085">
    <property type="entry name" value="F-BOX DOMAIN-CONTAINING PROTEIN"/>
    <property type="match status" value="1"/>
</dbReference>
<organism evidence="1 2">
    <name type="scientific">Alternaria burnsii</name>
    <dbReference type="NCBI Taxonomy" id="1187904"/>
    <lineage>
        <taxon>Eukaryota</taxon>
        <taxon>Fungi</taxon>
        <taxon>Dikarya</taxon>
        <taxon>Ascomycota</taxon>
        <taxon>Pezizomycotina</taxon>
        <taxon>Dothideomycetes</taxon>
        <taxon>Pleosporomycetidae</taxon>
        <taxon>Pleosporales</taxon>
        <taxon>Pleosporineae</taxon>
        <taxon>Pleosporaceae</taxon>
        <taxon>Alternaria</taxon>
        <taxon>Alternaria sect. Alternaria</taxon>
    </lineage>
</organism>
<proteinExistence type="predicted"/>
<evidence type="ECO:0008006" key="3">
    <source>
        <dbReference type="Google" id="ProtNLM"/>
    </source>
</evidence>
<dbReference type="AlphaFoldDB" id="A0A8H7B8G7"/>
<dbReference type="GeneID" id="62204232"/>
<evidence type="ECO:0000313" key="1">
    <source>
        <dbReference type="EMBL" id="KAF7676502.1"/>
    </source>
</evidence>
<comment type="caution">
    <text evidence="1">The sequence shown here is derived from an EMBL/GenBank/DDBJ whole genome shotgun (WGS) entry which is preliminary data.</text>
</comment>